<name>A0A7I9UY78_9ACTN</name>
<dbReference type="PROSITE" id="PS51257">
    <property type="entry name" value="PROKAR_LIPOPROTEIN"/>
    <property type="match status" value="1"/>
</dbReference>
<gene>
    <name evidence="5" type="ORF">nbrc107697_17990</name>
</gene>
<keyword evidence="6" id="KW-1185">Reference proteome</keyword>
<evidence type="ECO:0000259" key="4">
    <source>
        <dbReference type="Pfam" id="PF26580"/>
    </source>
</evidence>
<protein>
    <recommendedName>
        <fullName evidence="4">Low molecular weight antigen MTB12-like C-terminal domain-containing protein</fullName>
    </recommendedName>
</protein>
<dbReference type="InterPro" id="IPR058644">
    <property type="entry name" value="Mtb12-like_C"/>
</dbReference>
<feature type="signal peptide" evidence="3">
    <location>
        <begin position="1"/>
        <end position="29"/>
    </location>
</feature>
<reference evidence="6" key="1">
    <citation type="submission" date="2019-06" db="EMBL/GenBank/DDBJ databases">
        <title>Gordonia isolated from sludge of a wastewater treatment plant.</title>
        <authorList>
            <person name="Tamura T."/>
            <person name="Aoyama K."/>
            <person name="Kang Y."/>
            <person name="Saito S."/>
            <person name="Akiyama N."/>
            <person name="Yazawa K."/>
            <person name="Gonoi T."/>
            <person name="Mikami Y."/>
        </authorList>
    </citation>
    <scope>NUCLEOTIDE SEQUENCE [LARGE SCALE GENOMIC DNA]</scope>
    <source>
        <strain evidence="6">NBRC 107697</strain>
    </source>
</reference>
<evidence type="ECO:0000256" key="3">
    <source>
        <dbReference type="SAM" id="SignalP"/>
    </source>
</evidence>
<evidence type="ECO:0000256" key="1">
    <source>
        <dbReference type="ARBA" id="ARBA00022729"/>
    </source>
</evidence>
<proteinExistence type="inferred from homology"/>
<organism evidence="5 6">
    <name type="scientific">Gordonia crocea</name>
    <dbReference type="NCBI Taxonomy" id="589162"/>
    <lineage>
        <taxon>Bacteria</taxon>
        <taxon>Bacillati</taxon>
        <taxon>Actinomycetota</taxon>
        <taxon>Actinomycetes</taxon>
        <taxon>Mycobacteriales</taxon>
        <taxon>Gordoniaceae</taxon>
        <taxon>Gordonia</taxon>
    </lineage>
</organism>
<feature type="chain" id="PRO_5029755021" description="Low molecular weight antigen MTB12-like C-terminal domain-containing protein" evidence="3">
    <location>
        <begin position="30"/>
        <end position="160"/>
    </location>
</feature>
<comment type="similarity">
    <text evidence="2">Belongs to the MTB12 family.</text>
</comment>
<comment type="caution">
    <text evidence="5">The sequence shown here is derived from an EMBL/GenBank/DDBJ whole genome shotgun (WGS) entry which is preliminary data.</text>
</comment>
<dbReference type="AlphaFoldDB" id="A0A7I9UY78"/>
<accession>A0A7I9UY78</accession>
<dbReference type="Pfam" id="PF26580">
    <property type="entry name" value="Mtb12_C"/>
    <property type="match status" value="1"/>
</dbReference>
<dbReference type="EMBL" id="BJOU01000001">
    <property type="protein sequence ID" value="GED97760.1"/>
    <property type="molecule type" value="Genomic_DNA"/>
</dbReference>
<dbReference type="Proteomes" id="UP000444980">
    <property type="component" value="Unassembled WGS sequence"/>
</dbReference>
<evidence type="ECO:0000313" key="6">
    <source>
        <dbReference type="Proteomes" id="UP000444980"/>
    </source>
</evidence>
<keyword evidence="1 3" id="KW-0732">Signal</keyword>
<sequence>MNLRFAGAVTALAAVALFGAVGCSNSEEASDTAGTTPSVVQTQGLESAKAQEILRTLLDPATTPQAAAALVDSTDASWGEKVHGFAQSASRGGYTPDKFTVKSVAAQGADKAVAQVEVASPHAPGPVTVPYTFNQVNGTWKLSAESAEALVGMGAAHSHH</sequence>
<dbReference type="RefSeq" id="WP_161927047.1">
    <property type="nucleotide sequence ID" value="NZ_BJOU01000001.1"/>
</dbReference>
<evidence type="ECO:0000256" key="2">
    <source>
        <dbReference type="ARBA" id="ARBA00093774"/>
    </source>
</evidence>
<evidence type="ECO:0000313" key="5">
    <source>
        <dbReference type="EMBL" id="GED97760.1"/>
    </source>
</evidence>
<feature type="domain" description="Low molecular weight antigen MTB12-like C-terminal" evidence="4">
    <location>
        <begin position="48"/>
        <end position="157"/>
    </location>
</feature>
<dbReference type="OrthoDB" id="4381452at2"/>